<name>A0AAN9P6J8_CROPI</name>
<gene>
    <name evidence="2" type="ORF">RIF29_00518</name>
</gene>
<dbReference type="EMBL" id="JAYWIO010000001">
    <property type="protein sequence ID" value="KAK7287298.1"/>
    <property type="molecule type" value="Genomic_DNA"/>
</dbReference>
<accession>A0AAN9P6J8</accession>
<organism evidence="2 3">
    <name type="scientific">Crotalaria pallida</name>
    <name type="common">Smooth rattlebox</name>
    <name type="synonym">Crotalaria striata</name>
    <dbReference type="NCBI Taxonomy" id="3830"/>
    <lineage>
        <taxon>Eukaryota</taxon>
        <taxon>Viridiplantae</taxon>
        <taxon>Streptophyta</taxon>
        <taxon>Embryophyta</taxon>
        <taxon>Tracheophyta</taxon>
        <taxon>Spermatophyta</taxon>
        <taxon>Magnoliopsida</taxon>
        <taxon>eudicotyledons</taxon>
        <taxon>Gunneridae</taxon>
        <taxon>Pentapetalae</taxon>
        <taxon>rosids</taxon>
        <taxon>fabids</taxon>
        <taxon>Fabales</taxon>
        <taxon>Fabaceae</taxon>
        <taxon>Papilionoideae</taxon>
        <taxon>50 kb inversion clade</taxon>
        <taxon>genistoids sensu lato</taxon>
        <taxon>core genistoids</taxon>
        <taxon>Crotalarieae</taxon>
        <taxon>Crotalaria</taxon>
    </lineage>
</organism>
<dbReference type="AlphaFoldDB" id="A0AAN9P6J8"/>
<evidence type="ECO:0000259" key="1">
    <source>
        <dbReference type="Pfam" id="PF02721"/>
    </source>
</evidence>
<dbReference type="InterPro" id="IPR003871">
    <property type="entry name" value="RFA1B/D_OB_1st"/>
</dbReference>
<proteinExistence type="predicted"/>
<keyword evidence="3" id="KW-1185">Reference proteome</keyword>
<dbReference type="Proteomes" id="UP001372338">
    <property type="component" value="Unassembled WGS sequence"/>
</dbReference>
<dbReference type="Gene3D" id="2.40.50.140">
    <property type="entry name" value="Nucleic acid-binding proteins"/>
    <property type="match status" value="1"/>
</dbReference>
<evidence type="ECO:0000313" key="3">
    <source>
        <dbReference type="Proteomes" id="UP001372338"/>
    </source>
</evidence>
<protein>
    <recommendedName>
        <fullName evidence="1">Replication protein A 70 kDa DNA-binding subunit B/D first OB fold domain-containing protein</fullName>
    </recommendedName>
</protein>
<dbReference type="InterPro" id="IPR012340">
    <property type="entry name" value="NA-bd_OB-fold"/>
</dbReference>
<reference evidence="2 3" key="1">
    <citation type="submission" date="2024-01" db="EMBL/GenBank/DDBJ databases">
        <title>The genomes of 5 underutilized Papilionoideae crops provide insights into root nodulation and disease resistanc.</title>
        <authorList>
            <person name="Yuan L."/>
        </authorList>
    </citation>
    <scope>NUCLEOTIDE SEQUENCE [LARGE SCALE GENOMIC DNA]</scope>
    <source>
        <strain evidence="2">ZHUSHIDOU_FW_LH</strain>
        <tissue evidence="2">Leaf</tissue>
    </source>
</reference>
<dbReference type="Pfam" id="PF02721">
    <property type="entry name" value="DUF223"/>
    <property type="match status" value="1"/>
</dbReference>
<evidence type="ECO:0000313" key="2">
    <source>
        <dbReference type="EMBL" id="KAK7287298.1"/>
    </source>
</evidence>
<sequence length="148" mass="16246">MAATGVLEKVDKVSDVNTSKESWTLCARVIRMYPAFRFKNPKPSSLELVLLDQSGNATKRSSVDYVEACISSALKKKKLPANDSEVALKDKNAMEFTVMSEGSVKVDEVALNETNTVAFGMIRGSMKLNEVAFNNSIDYTSKPDAQNK</sequence>
<feature type="domain" description="Replication protein A 70 kDa DNA-binding subunit B/D first OB fold" evidence="1">
    <location>
        <begin position="11"/>
        <end position="57"/>
    </location>
</feature>
<comment type="caution">
    <text evidence="2">The sequence shown here is derived from an EMBL/GenBank/DDBJ whole genome shotgun (WGS) entry which is preliminary data.</text>
</comment>